<dbReference type="EMBL" id="JAOPGA020000639">
    <property type="protein sequence ID" value="KAL0480214.1"/>
    <property type="molecule type" value="Genomic_DNA"/>
</dbReference>
<dbReference type="Proteomes" id="UP001431209">
    <property type="component" value="Unassembled WGS sequence"/>
</dbReference>
<protein>
    <submittedName>
        <fullName evidence="1">Uncharacterized protein</fullName>
    </submittedName>
</protein>
<sequence length="90" mass="10668">MYFRTSRITLKERMKNFRKKRRRTICIHFIVCDLFDFDFAYLSSIVSGLSRANLSALKAAFLSFNLTRYKSTSGSYNEESFFFVTLRSFC</sequence>
<organism evidence="1 2">
    <name type="scientific">Acrasis kona</name>
    <dbReference type="NCBI Taxonomy" id="1008807"/>
    <lineage>
        <taxon>Eukaryota</taxon>
        <taxon>Discoba</taxon>
        <taxon>Heterolobosea</taxon>
        <taxon>Tetramitia</taxon>
        <taxon>Eutetramitia</taxon>
        <taxon>Acrasidae</taxon>
        <taxon>Acrasis</taxon>
    </lineage>
</organism>
<dbReference type="AlphaFoldDB" id="A0AAW2YT10"/>
<evidence type="ECO:0000313" key="1">
    <source>
        <dbReference type="EMBL" id="KAL0480214.1"/>
    </source>
</evidence>
<accession>A0AAW2YT10</accession>
<keyword evidence="2" id="KW-1185">Reference proteome</keyword>
<proteinExistence type="predicted"/>
<name>A0AAW2YT10_9EUKA</name>
<gene>
    <name evidence="1" type="ORF">AKO1_007221</name>
</gene>
<reference evidence="1 2" key="1">
    <citation type="submission" date="2024-03" db="EMBL/GenBank/DDBJ databases">
        <title>The Acrasis kona genome and developmental transcriptomes reveal deep origins of eukaryotic multicellular pathways.</title>
        <authorList>
            <person name="Sheikh S."/>
            <person name="Fu C.-J."/>
            <person name="Brown M.W."/>
            <person name="Baldauf S.L."/>
        </authorList>
    </citation>
    <scope>NUCLEOTIDE SEQUENCE [LARGE SCALE GENOMIC DNA]</scope>
    <source>
        <strain evidence="1 2">ATCC MYA-3509</strain>
    </source>
</reference>
<comment type="caution">
    <text evidence="1">The sequence shown here is derived from an EMBL/GenBank/DDBJ whole genome shotgun (WGS) entry which is preliminary data.</text>
</comment>
<feature type="non-terminal residue" evidence="1">
    <location>
        <position position="90"/>
    </location>
</feature>
<evidence type="ECO:0000313" key="2">
    <source>
        <dbReference type="Proteomes" id="UP001431209"/>
    </source>
</evidence>